<dbReference type="GO" id="GO:0016020">
    <property type="term" value="C:membrane"/>
    <property type="evidence" value="ECO:0007669"/>
    <property type="project" value="InterPro"/>
</dbReference>
<sequence length="557" mass="60394">MAWTDFFRSRARRTLAALLEAQATVEFDPAGRVLSANAAFLATMGYTLAEIRGRHHSVFVDPADAASPAYRQFWQQLAQGQPQTAEFLRMTKHGRPVWLQASYCPVRDRFGRVSRVVKTAQDCTERRLRDAGFASQVKAIEVSQAVIRFDLDGTITSANDNFLRALGYRLDEVLGRHHSMFVDRQEATSADYRSFWEALRAGQFKVAEFRRIHKSGAEVWIQASYNPTFDIAGRPNGVVKFATDITAVVQQRKANALLSLVADGTDNSVVICSPQGHIEYVNPGFTKLTGFTAAEAMGKKPGALLQGPHTDPACVDRIRAKLAAQAPFYEQILNYTKAGEPYWISLSINPIFGPDGRLVRIISVQANVTETKMRAVEDATRLAAIRASTVTADWSARGQLLDASPTLLHILGCDTLAQAGKPLEAAHAEATQGVHGARLGQGGSVSAEVKLAAAGGGVVWLHCTFNAVFAVDGSLSKLTMYATDTTRQRETIDRIRAVVSTINGLAMQTNLLSLNAAIEAARAGDSGRGFAVVAAEVRNLARRSADSASEIASMLQD</sequence>
<dbReference type="Pfam" id="PF13426">
    <property type="entry name" value="PAS_9"/>
    <property type="match status" value="1"/>
</dbReference>
<dbReference type="PANTHER" id="PTHR24422">
    <property type="entry name" value="CHEMOTAXIS PROTEIN METHYLTRANSFERASE"/>
    <property type="match status" value="1"/>
</dbReference>
<feature type="domain" description="PAC" evidence="4">
    <location>
        <begin position="326"/>
        <end position="380"/>
    </location>
</feature>
<dbReference type="RefSeq" id="WP_137734901.1">
    <property type="nucleotide sequence ID" value="NZ_BJCL01000014.1"/>
</dbReference>
<dbReference type="PROSITE" id="PS50112">
    <property type="entry name" value="PAS"/>
    <property type="match status" value="3"/>
</dbReference>
<dbReference type="SUPFAM" id="SSF55785">
    <property type="entry name" value="PYP-like sensor domain (PAS domain)"/>
    <property type="match status" value="4"/>
</dbReference>
<dbReference type="OrthoDB" id="9765776at2"/>
<dbReference type="Gene3D" id="6.10.250.3200">
    <property type="match status" value="1"/>
</dbReference>
<dbReference type="InterPro" id="IPR000014">
    <property type="entry name" value="PAS"/>
</dbReference>
<dbReference type="GO" id="GO:0007165">
    <property type="term" value="P:signal transduction"/>
    <property type="evidence" value="ECO:0007669"/>
    <property type="project" value="UniProtKB-KW"/>
</dbReference>
<dbReference type="Pfam" id="PF08447">
    <property type="entry name" value="PAS_3"/>
    <property type="match status" value="1"/>
</dbReference>
<dbReference type="GO" id="GO:0006935">
    <property type="term" value="P:chemotaxis"/>
    <property type="evidence" value="ECO:0007669"/>
    <property type="project" value="InterPro"/>
</dbReference>
<reference evidence="6" key="1">
    <citation type="submission" date="2019-03" db="EMBL/GenBank/DDBJ databases">
        <title>Aquabacterium pictum sp.nov., the first bacteriochlorophyll a-containing freshwater bacterium in the genus Aquabacterium of the class Betaproteobacteria.</title>
        <authorList>
            <person name="Hirose S."/>
            <person name="Tank M."/>
            <person name="Hara E."/>
            <person name="Tamaki H."/>
            <person name="Takaichi S."/>
            <person name="Haruta S."/>
            <person name="Hanada S."/>
        </authorList>
    </citation>
    <scope>NUCLEOTIDE SEQUENCE [LARGE SCALE GENOMIC DNA]</scope>
    <source>
        <strain evidence="6">W35</strain>
    </source>
</reference>
<dbReference type="InterPro" id="IPR013656">
    <property type="entry name" value="PAS_4"/>
</dbReference>
<feature type="domain" description="PAC" evidence="4">
    <location>
        <begin position="83"/>
        <end position="135"/>
    </location>
</feature>
<dbReference type="EMBL" id="BJCL01000014">
    <property type="protein sequence ID" value="GCL65186.1"/>
    <property type="molecule type" value="Genomic_DNA"/>
</dbReference>
<feature type="domain" description="PAS" evidence="3">
    <location>
        <begin position="11"/>
        <end position="64"/>
    </location>
</feature>
<evidence type="ECO:0000256" key="1">
    <source>
        <dbReference type="PROSITE-ProRule" id="PRU00284"/>
    </source>
</evidence>
<dbReference type="PROSITE" id="PS50111">
    <property type="entry name" value="CHEMOTAXIS_TRANSDUC_2"/>
    <property type="match status" value="1"/>
</dbReference>
<protein>
    <submittedName>
        <fullName evidence="5">Methyl-accepting chemotaxis protein</fullName>
    </submittedName>
</protein>
<accession>A0A480AWC0</accession>
<feature type="domain" description="PAS" evidence="3">
    <location>
        <begin position="129"/>
        <end position="176"/>
    </location>
</feature>
<dbReference type="PRINTS" id="PR00260">
    <property type="entry name" value="CHEMTRNSDUCR"/>
</dbReference>
<dbReference type="PANTHER" id="PTHR24422:SF10">
    <property type="entry name" value="CHEMOTAXIS PROTEIN METHYLTRANSFERASE 2"/>
    <property type="match status" value="1"/>
</dbReference>
<dbReference type="SMART" id="SM00091">
    <property type="entry name" value="PAS"/>
    <property type="match status" value="3"/>
</dbReference>
<dbReference type="Pfam" id="PF00015">
    <property type="entry name" value="MCPsignal"/>
    <property type="match status" value="1"/>
</dbReference>
<evidence type="ECO:0000259" key="3">
    <source>
        <dbReference type="PROSITE" id="PS50112"/>
    </source>
</evidence>
<evidence type="ECO:0000313" key="5">
    <source>
        <dbReference type="EMBL" id="GCL65186.1"/>
    </source>
</evidence>
<dbReference type="Proteomes" id="UP000301751">
    <property type="component" value="Unassembled WGS sequence"/>
</dbReference>
<feature type="domain" description="PAS" evidence="3">
    <location>
        <begin position="254"/>
        <end position="299"/>
    </location>
</feature>
<evidence type="ECO:0000313" key="6">
    <source>
        <dbReference type="Proteomes" id="UP000301751"/>
    </source>
</evidence>
<dbReference type="InterPro" id="IPR013655">
    <property type="entry name" value="PAS_fold_3"/>
</dbReference>
<dbReference type="Pfam" id="PF08448">
    <property type="entry name" value="PAS_4"/>
    <property type="match status" value="1"/>
</dbReference>
<gene>
    <name evidence="5" type="ORF">AQPW35_42670</name>
</gene>
<dbReference type="NCBIfam" id="TIGR00229">
    <property type="entry name" value="sensory_box"/>
    <property type="match status" value="3"/>
</dbReference>
<dbReference type="AlphaFoldDB" id="A0A480AWC0"/>
<dbReference type="InterPro" id="IPR004090">
    <property type="entry name" value="Chemotax_Me-accpt_rcpt"/>
</dbReference>
<name>A0A480AWC0_9BURK</name>
<feature type="domain" description="PAC" evidence="4">
    <location>
        <begin position="205"/>
        <end position="257"/>
    </location>
</feature>
<feature type="domain" description="PAC" evidence="4">
    <location>
        <begin position="445"/>
        <end position="497"/>
    </location>
</feature>
<dbReference type="PROSITE" id="PS50113">
    <property type="entry name" value="PAC"/>
    <property type="match status" value="4"/>
</dbReference>
<organism evidence="5 6">
    <name type="scientific">Pseudaquabacterium pictum</name>
    <dbReference type="NCBI Taxonomy" id="2315236"/>
    <lineage>
        <taxon>Bacteria</taxon>
        <taxon>Pseudomonadati</taxon>
        <taxon>Pseudomonadota</taxon>
        <taxon>Betaproteobacteria</taxon>
        <taxon>Burkholderiales</taxon>
        <taxon>Sphaerotilaceae</taxon>
        <taxon>Pseudaquabacterium</taxon>
    </lineage>
</organism>
<dbReference type="GO" id="GO:0004888">
    <property type="term" value="F:transmembrane signaling receptor activity"/>
    <property type="evidence" value="ECO:0007669"/>
    <property type="project" value="InterPro"/>
</dbReference>
<dbReference type="CDD" id="cd00130">
    <property type="entry name" value="PAS"/>
    <property type="match status" value="3"/>
</dbReference>
<dbReference type="InterPro" id="IPR000700">
    <property type="entry name" value="PAS-assoc_C"/>
</dbReference>
<evidence type="ECO:0000259" key="2">
    <source>
        <dbReference type="PROSITE" id="PS50111"/>
    </source>
</evidence>
<proteinExistence type="predicted"/>
<feature type="domain" description="Methyl-accepting transducer" evidence="2">
    <location>
        <begin position="490"/>
        <end position="557"/>
    </location>
</feature>
<dbReference type="Gene3D" id="3.30.450.20">
    <property type="entry name" value="PAS domain"/>
    <property type="match status" value="4"/>
</dbReference>
<evidence type="ECO:0000259" key="4">
    <source>
        <dbReference type="PROSITE" id="PS50113"/>
    </source>
</evidence>
<dbReference type="InterPro" id="IPR001610">
    <property type="entry name" value="PAC"/>
</dbReference>
<dbReference type="SMART" id="SM00086">
    <property type="entry name" value="PAC"/>
    <property type="match status" value="4"/>
</dbReference>
<dbReference type="InterPro" id="IPR050903">
    <property type="entry name" value="Bact_Chemotaxis_MeTrfase"/>
</dbReference>
<dbReference type="SUPFAM" id="SSF58104">
    <property type="entry name" value="Methyl-accepting chemotaxis protein (MCP) signaling domain"/>
    <property type="match status" value="1"/>
</dbReference>
<keyword evidence="6" id="KW-1185">Reference proteome</keyword>
<comment type="caution">
    <text evidence="5">The sequence shown here is derived from an EMBL/GenBank/DDBJ whole genome shotgun (WGS) entry which is preliminary data.</text>
</comment>
<keyword evidence="1" id="KW-0807">Transducer</keyword>
<dbReference type="InterPro" id="IPR035965">
    <property type="entry name" value="PAS-like_dom_sf"/>
</dbReference>
<dbReference type="InterPro" id="IPR004089">
    <property type="entry name" value="MCPsignal_dom"/>
</dbReference>